<dbReference type="PANTHER" id="PTHR47829">
    <property type="entry name" value="HYDROLASE, PUTATIVE (AFU_ORTHOLOGUE AFUA_1G12880)-RELATED"/>
    <property type="match status" value="1"/>
</dbReference>
<dbReference type="InterPro" id="IPR041726">
    <property type="entry name" value="ACAD10_11_N"/>
</dbReference>
<name>A0A927CVP4_9BACI</name>
<dbReference type="InterPro" id="IPR011009">
    <property type="entry name" value="Kinase-like_dom_sf"/>
</dbReference>
<dbReference type="CDD" id="cd05154">
    <property type="entry name" value="ACAD10_11_N-like"/>
    <property type="match status" value="1"/>
</dbReference>
<proteinExistence type="predicted"/>
<dbReference type="InterPro" id="IPR052898">
    <property type="entry name" value="ACAD10-like"/>
</dbReference>
<dbReference type="SUPFAM" id="SSF56112">
    <property type="entry name" value="Protein kinase-like (PK-like)"/>
    <property type="match status" value="1"/>
</dbReference>
<organism evidence="2 3">
    <name type="scientific">Peribacillus faecalis</name>
    <dbReference type="NCBI Taxonomy" id="2772559"/>
    <lineage>
        <taxon>Bacteria</taxon>
        <taxon>Bacillati</taxon>
        <taxon>Bacillota</taxon>
        <taxon>Bacilli</taxon>
        <taxon>Bacillales</taxon>
        <taxon>Bacillaceae</taxon>
        <taxon>Peribacillus</taxon>
    </lineage>
</organism>
<dbReference type="AlphaFoldDB" id="A0A927CVP4"/>
<dbReference type="Gene3D" id="3.90.1200.10">
    <property type="match status" value="1"/>
</dbReference>
<dbReference type="Pfam" id="PF01636">
    <property type="entry name" value="APH"/>
    <property type="match status" value="1"/>
</dbReference>
<evidence type="ECO:0000313" key="3">
    <source>
        <dbReference type="Proteomes" id="UP000602076"/>
    </source>
</evidence>
<comment type="caution">
    <text evidence="2">The sequence shown here is derived from an EMBL/GenBank/DDBJ whole genome shotgun (WGS) entry which is preliminary data.</text>
</comment>
<dbReference type="PANTHER" id="PTHR47829:SF1">
    <property type="entry name" value="HAD FAMILY PHOSPHATASE"/>
    <property type="match status" value="1"/>
</dbReference>
<gene>
    <name evidence="2" type="ORF">IEO70_08870</name>
</gene>
<dbReference type="Gene3D" id="3.30.200.20">
    <property type="entry name" value="Phosphorylase Kinase, domain 1"/>
    <property type="match status" value="1"/>
</dbReference>
<evidence type="ECO:0000313" key="2">
    <source>
        <dbReference type="EMBL" id="MBD3108478.1"/>
    </source>
</evidence>
<protein>
    <submittedName>
        <fullName evidence="2">Phosphotransferase family protein</fullName>
    </submittedName>
</protein>
<feature type="domain" description="Aminoglycoside phosphotransferase" evidence="1">
    <location>
        <begin position="39"/>
        <end position="266"/>
    </location>
</feature>
<dbReference type="Proteomes" id="UP000602076">
    <property type="component" value="Unassembled WGS sequence"/>
</dbReference>
<reference evidence="2" key="1">
    <citation type="submission" date="2020-09" db="EMBL/GenBank/DDBJ databases">
        <title>Bacillus faecalis sp. nov., a moderately halophilic bacterium isolated from cow faeces.</title>
        <authorList>
            <person name="Jiang L."/>
            <person name="Lee J."/>
        </authorList>
    </citation>
    <scope>NUCLEOTIDE SEQUENCE</scope>
    <source>
        <strain evidence="2">AGMB 02131</strain>
    </source>
</reference>
<keyword evidence="3" id="KW-1185">Reference proteome</keyword>
<evidence type="ECO:0000259" key="1">
    <source>
        <dbReference type="Pfam" id="PF01636"/>
    </source>
</evidence>
<sequence length="360" mass="40975">MTVIGSDTQKVRKGEELNSSNLVNYLRNNIEGLPEEQLEITQFTAGHSNLTYCLKIGSWEAVLRRPPLGPVAPKAHDMEREHFIISELNPIYPPAPKPILYCGDSTIIGAPFLLMERKKGIVLDTHFPGYVQPENEAEIGKQISELMIEKLVKLHQIDYTDTKMPVVSRPAGFMERQVNGWITRYERAKTDVIIGVADLQKWLLNNIPISSQPSIIHYDYKLNNAMFSPDFREIIGLFDWEMATVGDPLADLGVAMSYWVKADDPEGLVMAFGKPPITIKKGFVTRIEAIELYARKSGKDVSNMHFYMTFAYFKLAVICQQIYYRYKKGQTNDHRFKQFNITVNALIQHAISASEQQSLQ</sequence>
<accession>A0A927CVP4</accession>
<dbReference type="RefSeq" id="WP_190998017.1">
    <property type="nucleotide sequence ID" value="NZ_JACXSI010000018.1"/>
</dbReference>
<dbReference type="EMBL" id="JACXSI010000018">
    <property type="protein sequence ID" value="MBD3108478.1"/>
    <property type="molecule type" value="Genomic_DNA"/>
</dbReference>
<dbReference type="InterPro" id="IPR002575">
    <property type="entry name" value="Aminoglycoside_PTrfase"/>
</dbReference>